<reference evidence="1 2" key="1">
    <citation type="journal article" date="2012" name="Eukaryot. Cell">
        <title>Genome sequence of the fungus Glarea lozoyensis: the first genome sequence of a species from the Helotiaceae family.</title>
        <authorList>
            <person name="Youssar L."/>
            <person name="Gruening B.A."/>
            <person name="Erxleben A."/>
            <person name="Guenther S."/>
            <person name="Huettel W."/>
        </authorList>
    </citation>
    <scope>NUCLEOTIDE SEQUENCE [LARGE SCALE GENOMIC DNA]</scope>
    <source>
        <strain evidence="2">ATCC 74030 / MF5533</strain>
    </source>
</reference>
<dbReference type="OrthoDB" id="27218at2759"/>
<keyword evidence="2" id="KW-1185">Reference proteome</keyword>
<evidence type="ECO:0000313" key="1">
    <source>
        <dbReference type="EMBL" id="EHL03450.1"/>
    </source>
</evidence>
<dbReference type="AlphaFoldDB" id="H0ED87"/>
<protein>
    <submittedName>
        <fullName evidence="1">Uncharacterized protein</fullName>
    </submittedName>
</protein>
<proteinExistence type="predicted"/>
<dbReference type="HOGENOM" id="CLU_2427209_0_0_1"/>
<name>H0ED87_GLAL7</name>
<evidence type="ECO:0000313" key="2">
    <source>
        <dbReference type="Proteomes" id="UP000005446"/>
    </source>
</evidence>
<accession>H0ED87</accession>
<gene>
    <name evidence="1" type="ORF">M7I_0390</name>
</gene>
<comment type="caution">
    <text evidence="1">The sequence shown here is derived from an EMBL/GenBank/DDBJ whole genome shotgun (WGS) entry which is preliminary data.</text>
</comment>
<dbReference type="EMBL" id="AGUE01000007">
    <property type="protein sequence ID" value="EHL03450.1"/>
    <property type="molecule type" value="Genomic_DNA"/>
</dbReference>
<sequence>MLHLVNRTFAADYNTTHEPGFSQHFERIDAYPFEEKVTSSVYQAAKMAPTIEELDATVRGFYEGRGESQKVAQATLNQVRDFAPMILARSA</sequence>
<dbReference type="Proteomes" id="UP000005446">
    <property type="component" value="Unassembled WGS sequence"/>
</dbReference>
<dbReference type="InParanoid" id="H0ED87"/>
<organism evidence="1 2">
    <name type="scientific">Glarea lozoyensis (strain ATCC 74030 / MF5533)</name>
    <dbReference type="NCBI Taxonomy" id="1104152"/>
    <lineage>
        <taxon>Eukaryota</taxon>
        <taxon>Fungi</taxon>
        <taxon>Dikarya</taxon>
        <taxon>Ascomycota</taxon>
        <taxon>Pezizomycotina</taxon>
        <taxon>Leotiomycetes</taxon>
        <taxon>Helotiales</taxon>
        <taxon>Helotiaceae</taxon>
        <taxon>Glarea</taxon>
    </lineage>
</organism>